<dbReference type="RefSeq" id="WP_035086591.1">
    <property type="nucleotide sequence ID" value="NZ_JQGC01000027.1"/>
</dbReference>
<dbReference type="EMBL" id="JQGC01000027">
    <property type="protein sequence ID" value="KFL29351.1"/>
    <property type="molecule type" value="Genomic_DNA"/>
</dbReference>
<feature type="signal peptide" evidence="1">
    <location>
        <begin position="1"/>
        <end position="30"/>
    </location>
</feature>
<keyword evidence="1" id="KW-0732">Signal</keyword>
<organism evidence="2 3">
    <name type="scientific">Devosia riboflavina</name>
    <dbReference type="NCBI Taxonomy" id="46914"/>
    <lineage>
        <taxon>Bacteria</taxon>
        <taxon>Pseudomonadati</taxon>
        <taxon>Pseudomonadota</taxon>
        <taxon>Alphaproteobacteria</taxon>
        <taxon>Hyphomicrobiales</taxon>
        <taxon>Devosiaceae</taxon>
        <taxon>Devosia</taxon>
    </lineage>
</organism>
<evidence type="ECO:0000256" key="1">
    <source>
        <dbReference type="SAM" id="SignalP"/>
    </source>
</evidence>
<dbReference type="OrthoDB" id="7950342at2"/>
<proteinExistence type="predicted"/>
<accession>A0A087LXJ8</accession>
<dbReference type="AlphaFoldDB" id="A0A087LXJ8"/>
<reference evidence="2 3" key="1">
    <citation type="submission" date="2014-08" db="EMBL/GenBank/DDBJ databases">
        <authorList>
            <person name="Hassan Y.I."/>
            <person name="Lepp D."/>
            <person name="Zhou T."/>
        </authorList>
    </citation>
    <scope>NUCLEOTIDE SEQUENCE [LARGE SCALE GENOMIC DNA]</scope>
    <source>
        <strain evidence="2 3">IFO13584</strain>
    </source>
</reference>
<dbReference type="Proteomes" id="UP000028981">
    <property type="component" value="Unassembled WGS sequence"/>
</dbReference>
<protein>
    <recommendedName>
        <fullName evidence="4">PepSY domain-containing protein</fullName>
    </recommendedName>
</protein>
<feature type="chain" id="PRO_5001825670" description="PepSY domain-containing protein" evidence="1">
    <location>
        <begin position="31"/>
        <end position="99"/>
    </location>
</feature>
<sequence length="99" mass="9874">MKTKAPKPSAAAAIALALALALAGTGTSQAQACLGRQEIQEAVTSGQIMSLDAVLASAGVDPSAEILNVQVCDQGGQLVYIIGVLTADGQAQNLVLNAQ</sequence>
<dbReference type="STRING" id="46914.JP75_21515"/>
<gene>
    <name evidence="2" type="ORF">JP75_21515</name>
</gene>
<evidence type="ECO:0000313" key="3">
    <source>
        <dbReference type="Proteomes" id="UP000028981"/>
    </source>
</evidence>
<evidence type="ECO:0008006" key="4">
    <source>
        <dbReference type="Google" id="ProtNLM"/>
    </source>
</evidence>
<name>A0A087LXJ8_9HYPH</name>
<evidence type="ECO:0000313" key="2">
    <source>
        <dbReference type="EMBL" id="KFL29351.1"/>
    </source>
</evidence>
<comment type="caution">
    <text evidence="2">The sequence shown here is derived from an EMBL/GenBank/DDBJ whole genome shotgun (WGS) entry which is preliminary data.</text>
</comment>
<keyword evidence="3" id="KW-1185">Reference proteome</keyword>